<comment type="caution">
    <text evidence="4">The sequence shown here is derived from an EMBL/GenBank/DDBJ whole genome shotgun (WGS) entry which is preliminary data.</text>
</comment>
<evidence type="ECO:0000313" key="4">
    <source>
        <dbReference type="EMBL" id="MCP2307678.1"/>
    </source>
</evidence>
<reference evidence="4 7" key="1">
    <citation type="submission" date="2022-06" db="EMBL/GenBank/DDBJ databases">
        <title>Sequencing the genomes of 1000 actinobacteria strains.</title>
        <authorList>
            <person name="Klenk H.-P."/>
        </authorList>
    </citation>
    <scope>NUCLEOTIDE SEQUENCE [LARGE SCALE GENOMIC DNA]</scope>
    <source>
        <strain evidence="4 7">DSM 41656</strain>
    </source>
</reference>
<dbReference type="InterPro" id="IPR002559">
    <property type="entry name" value="Transposase_11"/>
</dbReference>
<feature type="transmembrane region" description="Helical" evidence="1">
    <location>
        <begin position="55"/>
        <end position="75"/>
    </location>
</feature>
<name>A0ABT1IRW4_9ACTN</name>
<dbReference type="PANTHER" id="PTHR37529:SF1">
    <property type="entry name" value="TRANSPOSASE INSG FOR INSERTION SEQUENCE ELEMENT IS4-RELATED"/>
    <property type="match status" value="1"/>
</dbReference>
<protein>
    <recommendedName>
        <fullName evidence="8">IS4 family transposase</fullName>
    </recommendedName>
</protein>
<evidence type="ECO:0000259" key="2">
    <source>
        <dbReference type="Pfam" id="PF01609"/>
    </source>
</evidence>
<dbReference type="Pfam" id="PF01609">
    <property type="entry name" value="DDE_Tnp_1"/>
    <property type="match status" value="1"/>
</dbReference>
<dbReference type="EMBL" id="JAMZDX010000004">
    <property type="protein sequence ID" value="MCP2311882.1"/>
    <property type="molecule type" value="Genomic_DNA"/>
</dbReference>
<evidence type="ECO:0000313" key="6">
    <source>
        <dbReference type="EMBL" id="MCP2312521.1"/>
    </source>
</evidence>
<accession>A0ABT1IRW4</accession>
<sequence>MSKSVITRTLSAAVGCFAPGHLGPLTWLLPFSAVDDALARTGTVQRRVRDLPARVVVYLLVVQGLCGSAPLSAAYRMLCAALVGPGLPDPTRQGLHAARARLGTRPLRLLLGELCRHPDTVPGLWRGLEVCAIDGTVLDVPDSGANRAWLGKHAHRHGTAGYPQVQVIVLVYCTTRALIDAVFGPVAGREFVPARRLLRSLHTGMLVLLDAGFDAAGFLSDVAATGADFVVRLPRTARLVALERYPDGSWLTVRAGRKVRAIAVTVQITTGEGTRTSTWLFATTLLNWRTHPADQVVACYHDRWEVEEAFCSIKSTMLDGKVLHCTGPAGLAQELHALLIAYQLLRLVMARAGAAAGLRCTAMGFTLALREAVNGITAAVQIEGPTDAHLLGAVGTYLRDHPLPERRLRIYNRLVKRPLSKYAAGKIGNGKKRQIIPAGRATLTATIDHNSPNSHPYQPQHQT</sequence>
<keyword evidence="1" id="KW-0812">Transmembrane</keyword>
<evidence type="ECO:0000256" key="1">
    <source>
        <dbReference type="SAM" id="Phobius"/>
    </source>
</evidence>
<dbReference type="InterPro" id="IPR047952">
    <property type="entry name" value="Transpos_IS4"/>
</dbReference>
<keyword evidence="1" id="KW-0472">Membrane</keyword>
<gene>
    <name evidence="4" type="ORF">FHR36_000770</name>
    <name evidence="5" type="ORF">FHR36_005045</name>
    <name evidence="6" type="ORF">FHR36_005687</name>
</gene>
<evidence type="ECO:0000259" key="3">
    <source>
        <dbReference type="Pfam" id="PF13006"/>
    </source>
</evidence>
<dbReference type="PANTHER" id="PTHR37529">
    <property type="entry name" value="TRANSPOSASE INSG FOR INSERTION SEQUENCE ELEMENT IS4-RELATED"/>
    <property type="match status" value="1"/>
</dbReference>
<keyword evidence="7" id="KW-1185">Reference proteome</keyword>
<dbReference type="Proteomes" id="UP001206483">
    <property type="component" value="Unassembled WGS sequence"/>
</dbReference>
<feature type="domain" description="Transposase IS4-like" evidence="2">
    <location>
        <begin position="126"/>
        <end position="344"/>
    </location>
</feature>
<dbReference type="EMBL" id="JAMZDX010000005">
    <property type="protein sequence ID" value="MCP2312521.1"/>
    <property type="molecule type" value="Genomic_DNA"/>
</dbReference>
<evidence type="ECO:0008006" key="8">
    <source>
        <dbReference type="Google" id="ProtNLM"/>
    </source>
</evidence>
<dbReference type="SUPFAM" id="SSF53098">
    <property type="entry name" value="Ribonuclease H-like"/>
    <property type="match status" value="1"/>
</dbReference>
<dbReference type="EMBL" id="JAMZDX010000001">
    <property type="protein sequence ID" value="MCP2307678.1"/>
    <property type="molecule type" value="Genomic_DNA"/>
</dbReference>
<dbReference type="RefSeq" id="WP_253793771.1">
    <property type="nucleotide sequence ID" value="NZ_JAMZDX010000001.1"/>
</dbReference>
<evidence type="ECO:0000313" key="5">
    <source>
        <dbReference type="EMBL" id="MCP2311882.1"/>
    </source>
</evidence>
<dbReference type="InterPro" id="IPR024473">
    <property type="entry name" value="Transposases_IS4_N"/>
</dbReference>
<proteinExistence type="predicted"/>
<dbReference type="NCBIfam" id="NF033592">
    <property type="entry name" value="transpos_IS4_1"/>
    <property type="match status" value="1"/>
</dbReference>
<organism evidence="4 7">
    <name type="scientific">Kitasatospora paracochleata</name>
    <dbReference type="NCBI Taxonomy" id="58354"/>
    <lineage>
        <taxon>Bacteria</taxon>
        <taxon>Bacillati</taxon>
        <taxon>Actinomycetota</taxon>
        <taxon>Actinomycetes</taxon>
        <taxon>Kitasatosporales</taxon>
        <taxon>Streptomycetaceae</taxon>
        <taxon>Kitasatospora</taxon>
    </lineage>
</organism>
<feature type="domain" description="Transposase IS4 N-terminal" evidence="3">
    <location>
        <begin position="20"/>
        <end position="110"/>
    </location>
</feature>
<evidence type="ECO:0000313" key="7">
    <source>
        <dbReference type="Proteomes" id="UP001206483"/>
    </source>
</evidence>
<dbReference type="Pfam" id="PF13006">
    <property type="entry name" value="Nterm_IS4"/>
    <property type="match status" value="1"/>
</dbReference>
<dbReference type="InterPro" id="IPR012337">
    <property type="entry name" value="RNaseH-like_sf"/>
</dbReference>
<keyword evidence="1" id="KW-1133">Transmembrane helix</keyword>